<feature type="compositionally biased region" description="Polar residues" evidence="1">
    <location>
        <begin position="97"/>
        <end position="106"/>
    </location>
</feature>
<gene>
    <name evidence="2" type="ORF">C8J55DRAFT_500218</name>
</gene>
<reference evidence="2" key="1">
    <citation type="submission" date="2022-08" db="EMBL/GenBank/DDBJ databases">
        <authorList>
            <consortium name="DOE Joint Genome Institute"/>
            <person name="Min B."/>
            <person name="Riley R."/>
            <person name="Sierra-Patev S."/>
            <person name="Naranjo-Ortiz M."/>
            <person name="Looney B."/>
            <person name="Konkel Z."/>
            <person name="Slot J.C."/>
            <person name="Sakamoto Y."/>
            <person name="Steenwyk J.L."/>
            <person name="Rokas A."/>
            <person name="Carro J."/>
            <person name="Camarero S."/>
            <person name="Ferreira P."/>
            <person name="Molpeceres G."/>
            <person name="Ruiz-Duenas F.J."/>
            <person name="Serrano A."/>
            <person name="Henrissat B."/>
            <person name="Drula E."/>
            <person name="Hughes K.W."/>
            <person name="Mata J.L."/>
            <person name="Ishikawa N.K."/>
            <person name="Vargas-Isla R."/>
            <person name="Ushijima S."/>
            <person name="Smith C.A."/>
            <person name="Ahrendt S."/>
            <person name="Andreopoulos W."/>
            <person name="He G."/>
            <person name="Labutti K."/>
            <person name="Lipzen A."/>
            <person name="Ng V."/>
            <person name="Sandor L."/>
            <person name="Barry K."/>
            <person name="Martinez A.T."/>
            <person name="Xiao Y."/>
            <person name="Gibbons J.G."/>
            <person name="Terashima K."/>
            <person name="Hibbett D.S."/>
            <person name="Grigoriev I.V."/>
        </authorList>
    </citation>
    <scope>NUCLEOTIDE SEQUENCE</scope>
    <source>
        <strain evidence="2">Sp2 HRB7682 ss15</strain>
    </source>
</reference>
<sequence>MMRPSSISNRTSYGMGSGLPTTSQAALLKLNEKKKEFDAVAALERTSSAYLERISGLADDCDVMALAGEVHGQVSEQWPRMFHILNLFLASRELSEDQPNSASASQEGEMLVRIPIEDAMESNGASTSSQ</sequence>
<comment type="caution">
    <text evidence="2">The sequence shown here is derived from an EMBL/GenBank/DDBJ whole genome shotgun (WGS) entry which is preliminary data.</text>
</comment>
<organism evidence="2 3">
    <name type="scientific">Lentinula lateritia</name>
    <dbReference type="NCBI Taxonomy" id="40482"/>
    <lineage>
        <taxon>Eukaryota</taxon>
        <taxon>Fungi</taxon>
        <taxon>Dikarya</taxon>
        <taxon>Basidiomycota</taxon>
        <taxon>Agaricomycotina</taxon>
        <taxon>Agaricomycetes</taxon>
        <taxon>Agaricomycetidae</taxon>
        <taxon>Agaricales</taxon>
        <taxon>Marasmiineae</taxon>
        <taxon>Omphalotaceae</taxon>
        <taxon>Lentinula</taxon>
    </lineage>
</organism>
<evidence type="ECO:0008006" key="4">
    <source>
        <dbReference type="Google" id="ProtNLM"/>
    </source>
</evidence>
<feature type="region of interest" description="Disordered" evidence="1">
    <location>
        <begin position="96"/>
        <end position="130"/>
    </location>
</feature>
<evidence type="ECO:0000313" key="3">
    <source>
        <dbReference type="Proteomes" id="UP001150238"/>
    </source>
</evidence>
<proteinExistence type="predicted"/>
<dbReference type="AlphaFoldDB" id="A0A9W9B103"/>
<name>A0A9W9B103_9AGAR</name>
<dbReference type="EMBL" id="JANVFS010000003">
    <property type="protein sequence ID" value="KAJ4493931.1"/>
    <property type="molecule type" value="Genomic_DNA"/>
</dbReference>
<evidence type="ECO:0000256" key="1">
    <source>
        <dbReference type="SAM" id="MobiDB-lite"/>
    </source>
</evidence>
<reference evidence="2" key="2">
    <citation type="journal article" date="2023" name="Proc. Natl. Acad. Sci. U.S.A.">
        <title>A global phylogenomic analysis of the shiitake genus Lentinula.</title>
        <authorList>
            <person name="Sierra-Patev S."/>
            <person name="Min B."/>
            <person name="Naranjo-Ortiz M."/>
            <person name="Looney B."/>
            <person name="Konkel Z."/>
            <person name="Slot J.C."/>
            <person name="Sakamoto Y."/>
            <person name="Steenwyk J.L."/>
            <person name="Rokas A."/>
            <person name="Carro J."/>
            <person name="Camarero S."/>
            <person name="Ferreira P."/>
            <person name="Molpeceres G."/>
            <person name="Ruiz-Duenas F.J."/>
            <person name="Serrano A."/>
            <person name="Henrissat B."/>
            <person name="Drula E."/>
            <person name="Hughes K.W."/>
            <person name="Mata J.L."/>
            <person name="Ishikawa N.K."/>
            <person name="Vargas-Isla R."/>
            <person name="Ushijima S."/>
            <person name="Smith C.A."/>
            <person name="Donoghue J."/>
            <person name="Ahrendt S."/>
            <person name="Andreopoulos W."/>
            <person name="He G."/>
            <person name="LaButti K."/>
            <person name="Lipzen A."/>
            <person name="Ng V."/>
            <person name="Riley R."/>
            <person name="Sandor L."/>
            <person name="Barry K."/>
            <person name="Martinez A.T."/>
            <person name="Xiao Y."/>
            <person name="Gibbons J.G."/>
            <person name="Terashima K."/>
            <person name="Grigoriev I.V."/>
            <person name="Hibbett D."/>
        </authorList>
    </citation>
    <scope>NUCLEOTIDE SEQUENCE</scope>
    <source>
        <strain evidence="2">Sp2 HRB7682 ss15</strain>
    </source>
</reference>
<evidence type="ECO:0000313" key="2">
    <source>
        <dbReference type="EMBL" id="KAJ4493931.1"/>
    </source>
</evidence>
<protein>
    <recommendedName>
        <fullName evidence="4">DASH complex subunit DAD2</fullName>
    </recommendedName>
</protein>
<accession>A0A9W9B103</accession>
<dbReference type="Proteomes" id="UP001150238">
    <property type="component" value="Unassembled WGS sequence"/>
</dbReference>